<gene>
    <name evidence="6" type="ORF">NYM_LOCUS16335</name>
</gene>
<accession>A0A5K1BGZ7</accession>
<dbReference type="EC" id="2.4.1.-" evidence="4"/>
<dbReference type="GO" id="GO:1901137">
    <property type="term" value="P:carbohydrate derivative biosynthetic process"/>
    <property type="evidence" value="ECO:0007669"/>
    <property type="project" value="UniProtKB-ARBA"/>
</dbReference>
<dbReference type="GO" id="GO:0008194">
    <property type="term" value="F:UDP-glycosyltransferase activity"/>
    <property type="evidence" value="ECO:0007669"/>
    <property type="project" value="InterPro"/>
</dbReference>
<dbReference type="OMA" id="LMHIDQP"/>
<dbReference type="Pfam" id="PF00201">
    <property type="entry name" value="UDPGT"/>
    <property type="match status" value="1"/>
</dbReference>
<dbReference type="InterPro" id="IPR002213">
    <property type="entry name" value="UDP_glucos_trans"/>
</dbReference>
<keyword evidence="3" id="KW-0328">Glycosyltransferase</keyword>
<organism evidence="6">
    <name type="scientific">Nymphaea colorata</name>
    <name type="common">pocket water lily</name>
    <dbReference type="NCBI Taxonomy" id="210225"/>
    <lineage>
        <taxon>Eukaryota</taxon>
        <taxon>Viridiplantae</taxon>
        <taxon>Streptophyta</taxon>
        <taxon>Embryophyta</taxon>
        <taxon>Tracheophyta</taxon>
        <taxon>Spermatophyta</taxon>
        <taxon>Magnoliopsida</taxon>
        <taxon>Nymphaeales</taxon>
        <taxon>Nymphaeaceae</taxon>
        <taxon>Nymphaea</taxon>
    </lineage>
</organism>
<proteinExistence type="inferred from homology"/>
<dbReference type="InterPro" id="IPR058980">
    <property type="entry name" value="Glyco_transf_N"/>
</dbReference>
<dbReference type="PROSITE" id="PS00375">
    <property type="entry name" value="UDPGT"/>
    <property type="match status" value="1"/>
</dbReference>
<dbReference type="CDD" id="cd03784">
    <property type="entry name" value="GT1_Gtf-like"/>
    <property type="match status" value="1"/>
</dbReference>
<dbReference type="Gene3D" id="3.40.50.2000">
    <property type="entry name" value="Glycogen Phosphorylase B"/>
    <property type="match status" value="2"/>
</dbReference>
<evidence type="ECO:0000259" key="5">
    <source>
        <dbReference type="Pfam" id="PF26168"/>
    </source>
</evidence>
<name>A0A5K1BGZ7_9MAGN</name>
<dbReference type="OrthoDB" id="5835829at2759"/>
<dbReference type="SUPFAM" id="SSF53756">
    <property type="entry name" value="UDP-Glycosyltransferase/glycogen phosphorylase"/>
    <property type="match status" value="1"/>
</dbReference>
<evidence type="ECO:0000256" key="1">
    <source>
        <dbReference type="ARBA" id="ARBA00009995"/>
    </source>
</evidence>
<dbReference type="PANTHER" id="PTHR48044:SF29">
    <property type="entry name" value="GLYCOSYLTRANSFERASE"/>
    <property type="match status" value="1"/>
</dbReference>
<protein>
    <recommendedName>
        <fullName evidence="4">Glycosyltransferase</fullName>
        <ecNumber evidence="4">2.4.1.-</ecNumber>
    </recommendedName>
</protein>
<evidence type="ECO:0000256" key="2">
    <source>
        <dbReference type="ARBA" id="ARBA00022679"/>
    </source>
</evidence>
<evidence type="ECO:0000256" key="4">
    <source>
        <dbReference type="RuleBase" id="RU362057"/>
    </source>
</evidence>
<dbReference type="AlphaFoldDB" id="A0A5K1BGZ7"/>
<evidence type="ECO:0000256" key="3">
    <source>
        <dbReference type="RuleBase" id="RU003718"/>
    </source>
</evidence>
<dbReference type="FunFam" id="3.40.50.2000:FF:000037">
    <property type="entry name" value="Glycosyltransferase"/>
    <property type="match status" value="1"/>
</dbReference>
<evidence type="ECO:0000313" key="6">
    <source>
        <dbReference type="EMBL" id="VVW13762.1"/>
    </source>
</evidence>
<comment type="similarity">
    <text evidence="1 3">Belongs to the UDP-glycosyltransferase family.</text>
</comment>
<sequence length="463" mass="49973">MEKASAGGRRPRVVMLPWLGHSHIFAFLELSRKLVQRGLTVFFCSTPSNLAAIEAKLRQDAYAQIKPMEIRLPPTPGLPPNCESPATLPHSLIPLLSKTFDSLGPAFLELLRDVDPDCVIHDVLPWAPAAASELGILAIPFLTVGSAATSYIFGKAKGGHDFPWKRRLPDACALLKMDEALDDADGRVSIKQRMADCLDKSGSIVACKTHVEIESGFLDYLSAMTRKRAIPVGLLLPEGGDEQCRQAEWLDRQPGGSVVYAAFGSEYFMTKDEIREIALGLELCGLPFIWVVRFVHGPDGGEEMSLEESLPSGFLERVTGGGGRGMVVGGWASQMKILSHGSVGGFLTHCGWGSLTEGIGSGVPLIALPLHLEQPINAQVAAGELGVGVMVEREEDGGFKGNKIAKGIRRVMVEEEGAGVRRAAEELAKRIGSERDADLEVVVNEVKSFACKRRERGAKDGKQ</sequence>
<dbReference type="EMBL" id="LR721781">
    <property type="protein sequence ID" value="VVW13762.1"/>
    <property type="molecule type" value="Genomic_DNA"/>
</dbReference>
<dbReference type="InterPro" id="IPR035595">
    <property type="entry name" value="UDP_glycos_trans_CS"/>
</dbReference>
<dbReference type="Gramene" id="NC3G0230300.1">
    <property type="protein sequence ID" value="NC3G0230300.1:cds"/>
    <property type="gene ID" value="NC3G0230300"/>
</dbReference>
<feature type="domain" description="Glycosyltransferase N-terminal" evidence="5">
    <location>
        <begin position="13"/>
        <end position="224"/>
    </location>
</feature>
<dbReference type="Pfam" id="PF26168">
    <property type="entry name" value="Glyco_transf_N"/>
    <property type="match status" value="1"/>
</dbReference>
<keyword evidence="2 3" id="KW-0808">Transferase</keyword>
<dbReference type="PANTHER" id="PTHR48044">
    <property type="entry name" value="GLYCOSYLTRANSFERASE"/>
    <property type="match status" value="1"/>
</dbReference>
<reference evidence="6" key="1">
    <citation type="submission" date="2019-09" db="EMBL/GenBank/DDBJ databases">
        <authorList>
            <person name="Zhang L."/>
        </authorList>
    </citation>
    <scope>NUCLEOTIDE SEQUENCE</scope>
</reference>